<sequence length="66" mass="7922">MFKEVDIEKWLSENHPSWKKMNSIELLFLMRKDFKEGKFKKLKVATWGEKGIKIGDTYFSKVIIKK</sequence>
<dbReference type="EMBL" id="DRBS01000259">
    <property type="protein sequence ID" value="HDD44569.1"/>
    <property type="molecule type" value="Genomic_DNA"/>
</dbReference>
<protein>
    <submittedName>
        <fullName evidence="1">Uncharacterized protein</fullName>
    </submittedName>
</protein>
<name>A0A7C0Y630_DESA2</name>
<reference evidence="1" key="1">
    <citation type="journal article" date="2020" name="mSystems">
        <title>Genome- and Community-Level Interaction Insights into Carbon Utilization and Element Cycling Functions of Hydrothermarchaeota in Hydrothermal Sediment.</title>
        <authorList>
            <person name="Zhou Z."/>
            <person name="Liu Y."/>
            <person name="Xu W."/>
            <person name="Pan J."/>
            <person name="Luo Z.H."/>
            <person name="Li M."/>
        </authorList>
    </citation>
    <scope>NUCLEOTIDE SEQUENCE [LARGE SCALE GENOMIC DNA]</scope>
    <source>
        <strain evidence="1">HyVt-233</strain>
    </source>
</reference>
<comment type="caution">
    <text evidence="1">The sequence shown here is derived from an EMBL/GenBank/DDBJ whole genome shotgun (WGS) entry which is preliminary data.</text>
</comment>
<dbReference type="AlphaFoldDB" id="A0A7C0Y630"/>
<proteinExistence type="predicted"/>
<organism evidence="1">
    <name type="scientific">Desulfofervidus auxilii</name>
    <dbReference type="NCBI Taxonomy" id="1621989"/>
    <lineage>
        <taxon>Bacteria</taxon>
        <taxon>Pseudomonadati</taxon>
        <taxon>Thermodesulfobacteriota</taxon>
        <taxon>Candidatus Desulfofervidia</taxon>
        <taxon>Candidatus Desulfofervidales</taxon>
        <taxon>Candidatus Desulfofervidaceae</taxon>
        <taxon>Candidatus Desulfofervidus</taxon>
    </lineage>
</organism>
<evidence type="ECO:0000313" key="1">
    <source>
        <dbReference type="EMBL" id="HDD44569.1"/>
    </source>
</evidence>
<accession>A0A7C0Y630</accession>
<dbReference type="Proteomes" id="UP000886289">
    <property type="component" value="Unassembled WGS sequence"/>
</dbReference>
<gene>
    <name evidence="1" type="ORF">ENG63_06905</name>
</gene>